<evidence type="ECO:0000256" key="1">
    <source>
        <dbReference type="ARBA" id="ARBA00022723"/>
    </source>
</evidence>
<dbReference type="Pfam" id="PF00462">
    <property type="entry name" value="Glutaredoxin"/>
    <property type="match status" value="2"/>
</dbReference>
<comment type="caution">
    <text evidence="5">The sequence shown here is derived from an EMBL/GenBank/DDBJ whole genome shotgun (WGS) entry which is preliminary data.</text>
</comment>
<dbReference type="GO" id="GO:0005829">
    <property type="term" value="C:cytosol"/>
    <property type="evidence" value="ECO:0007669"/>
    <property type="project" value="TreeGrafter"/>
</dbReference>
<dbReference type="InterPro" id="IPR036249">
    <property type="entry name" value="Thioredoxin-like_sf"/>
</dbReference>
<dbReference type="GO" id="GO:0005634">
    <property type="term" value="C:nucleus"/>
    <property type="evidence" value="ECO:0007669"/>
    <property type="project" value="TreeGrafter"/>
</dbReference>
<keyword evidence="2" id="KW-0408">Iron</keyword>
<dbReference type="GO" id="GO:0051536">
    <property type="term" value="F:iron-sulfur cluster binding"/>
    <property type="evidence" value="ECO:0007669"/>
    <property type="project" value="UniProtKB-KW"/>
</dbReference>
<dbReference type="CDD" id="cd02984">
    <property type="entry name" value="TRX_PICOT"/>
    <property type="match status" value="1"/>
</dbReference>
<reference evidence="5" key="1">
    <citation type="submission" date="2021-10" db="EMBL/GenBank/DDBJ databases">
        <title>Tropical sea cucumber genome reveals ecological adaptation and Cuvierian tubules defense mechanism.</title>
        <authorList>
            <person name="Chen T."/>
        </authorList>
    </citation>
    <scope>NUCLEOTIDE SEQUENCE</scope>
    <source>
        <strain evidence="5">Nanhai2018</strain>
        <tissue evidence="5">Muscle</tissue>
    </source>
</reference>
<evidence type="ECO:0000256" key="3">
    <source>
        <dbReference type="ARBA" id="ARBA00023014"/>
    </source>
</evidence>
<accession>A0A9Q0YR11</accession>
<dbReference type="PROSITE" id="PS51354">
    <property type="entry name" value="GLUTAREDOXIN_2"/>
    <property type="match status" value="2"/>
</dbReference>
<dbReference type="PANTHER" id="PTHR10293:SF73">
    <property type="entry name" value="GLUTAREDOXIN-3"/>
    <property type="match status" value="1"/>
</dbReference>
<dbReference type="Proteomes" id="UP001152320">
    <property type="component" value="Chromosome 17"/>
</dbReference>
<evidence type="ECO:0000313" key="5">
    <source>
        <dbReference type="EMBL" id="KAJ8025920.1"/>
    </source>
</evidence>
<name>A0A9Q0YR11_HOLLE</name>
<gene>
    <name evidence="5" type="ORF">HOLleu_33625</name>
</gene>
<evidence type="ECO:0000256" key="2">
    <source>
        <dbReference type="ARBA" id="ARBA00023004"/>
    </source>
</evidence>
<dbReference type="PANTHER" id="PTHR10293">
    <property type="entry name" value="GLUTAREDOXIN FAMILY MEMBER"/>
    <property type="match status" value="1"/>
</dbReference>
<keyword evidence="6" id="KW-1185">Reference proteome</keyword>
<proteinExistence type="predicted"/>
<organism evidence="5 6">
    <name type="scientific">Holothuria leucospilota</name>
    <name type="common">Black long sea cucumber</name>
    <name type="synonym">Mertensiothuria leucospilota</name>
    <dbReference type="NCBI Taxonomy" id="206669"/>
    <lineage>
        <taxon>Eukaryota</taxon>
        <taxon>Metazoa</taxon>
        <taxon>Echinodermata</taxon>
        <taxon>Eleutherozoa</taxon>
        <taxon>Echinozoa</taxon>
        <taxon>Holothuroidea</taxon>
        <taxon>Aspidochirotacea</taxon>
        <taxon>Aspidochirotida</taxon>
        <taxon>Holothuriidae</taxon>
        <taxon>Holothuria</taxon>
    </lineage>
</organism>
<dbReference type="EMBL" id="JAIZAY010000017">
    <property type="protein sequence ID" value="KAJ8025920.1"/>
    <property type="molecule type" value="Genomic_DNA"/>
</dbReference>
<sequence length="328" mass="37243">MTRVVDANSTVEFDELAEKHGSGLLLAYFWTTWSDQCQQMTQVVEELSKELPQVLCVKVEAESVPEISLRYEVTAVPTFIFIKNKQKIHRVDGAKAAELTKKVRHHADMNASPPPPLPVLNDKPKEDLNTRLKNLISSSSCMLFMKGTPTEPKCGFSRQIVEILNKRNIDYATFDILEDNEVRQGLKKYSDWPTYPQLYHDGELMGGLDIVKEMDEAGEIESTLPIKQSLDERLKSLINKAPVMLFMKGSPDEPRCGFSRTICGILKDEGIKFHSFDILEDNEVRQGLKKFSNWPTYPQLYSKGELIGGLDIVKELQESGELKEMIED</sequence>
<dbReference type="Pfam" id="PF00085">
    <property type="entry name" value="Thioredoxin"/>
    <property type="match status" value="1"/>
</dbReference>
<dbReference type="InterPro" id="IPR033658">
    <property type="entry name" value="GRX_PICOT-like"/>
</dbReference>
<protein>
    <submittedName>
        <fullName evidence="5">Glutaredoxin-3</fullName>
    </submittedName>
</protein>
<dbReference type="OrthoDB" id="415696at2759"/>
<dbReference type="CDD" id="cd03028">
    <property type="entry name" value="GRX_PICOT_like"/>
    <property type="match status" value="2"/>
</dbReference>
<dbReference type="InterPro" id="IPR002109">
    <property type="entry name" value="Glutaredoxin"/>
</dbReference>
<dbReference type="FunFam" id="3.40.30.10:FF:000092">
    <property type="entry name" value="Monothiol glutaredoxin"/>
    <property type="match status" value="1"/>
</dbReference>
<dbReference type="GO" id="GO:0006879">
    <property type="term" value="P:intracellular iron ion homeostasis"/>
    <property type="evidence" value="ECO:0007669"/>
    <property type="project" value="TreeGrafter"/>
</dbReference>
<dbReference type="InterPro" id="IPR004480">
    <property type="entry name" value="Monothiol_GRX-rel"/>
</dbReference>
<dbReference type="NCBIfam" id="TIGR00365">
    <property type="entry name" value="Grx4 family monothiol glutaredoxin"/>
    <property type="match status" value="2"/>
</dbReference>
<evidence type="ECO:0000259" key="4">
    <source>
        <dbReference type="PROSITE" id="PS51352"/>
    </source>
</evidence>
<keyword evidence="3" id="KW-0411">Iron-sulfur</keyword>
<evidence type="ECO:0000313" key="6">
    <source>
        <dbReference type="Proteomes" id="UP001152320"/>
    </source>
</evidence>
<dbReference type="GO" id="GO:0046872">
    <property type="term" value="F:metal ion binding"/>
    <property type="evidence" value="ECO:0007669"/>
    <property type="project" value="UniProtKB-KW"/>
</dbReference>
<feature type="domain" description="Thioredoxin" evidence="4">
    <location>
        <begin position="1"/>
        <end position="108"/>
    </location>
</feature>
<dbReference type="AlphaFoldDB" id="A0A9Q0YR11"/>
<keyword evidence="1" id="KW-0479">Metal-binding</keyword>
<dbReference type="FunFam" id="3.40.30.10:FF:000012">
    <property type="entry name" value="Monothiol glutaredoxin"/>
    <property type="match status" value="2"/>
</dbReference>
<dbReference type="InterPro" id="IPR013766">
    <property type="entry name" value="Thioredoxin_domain"/>
</dbReference>
<dbReference type="PROSITE" id="PS51352">
    <property type="entry name" value="THIOREDOXIN_2"/>
    <property type="match status" value="1"/>
</dbReference>
<dbReference type="Gene3D" id="3.40.30.10">
    <property type="entry name" value="Glutaredoxin"/>
    <property type="match status" value="3"/>
</dbReference>
<dbReference type="SUPFAM" id="SSF52833">
    <property type="entry name" value="Thioredoxin-like"/>
    <property type="match status" value="3"/>
</dbReference>